<keyword evidence="8 12" id="KW-1133">Transmembrane helix</keyword>
<comment type="subcellular location">
    <subcellularLocation>
        <location evidence="1">Cell membrane</location>
        <topology evidence="1">Single-pass type I membrane protein</topology>
    </subcellularLocation>
</comment>
<evidence type="ECO:0000313" key="17">
    <source>
        <dbReference type="Proteomes" id="UP001324115"/>
    </source>
</evidence>
<dbReference type="SUPFAM" id="SSF52047">
    <property type="entry name" value="RNI-like"/>
    <property type="match status" value="1"/>
</dbReference>
<feature type="signal peptide" evidence="13">
    <location>
        <begin position="1"/>
        <end position="34"/>
    </location>
</feature>
<dbReference type="Proteomes" id="UP001324115">
    <property type="component" value="Unassembled WGS sequence"/>
</dbReference>
<dbReference type="InterPro" id="IPR055414">
    <property type="entry name" value="LRR_R13L4/SHOC2-like"/>
</dbReference>
<dbReference type="PANTHER" id="PTHR48063:SF101">
    <property type="entry name" value="LRR RECEPTOR-LIKE SERINE_THREONINE-PROTEIN KINASE FLS2"/>
    <property type="match status" value="1"/>
</dbReference>
<evidence type="ECO:0000256" key="4">
    <source>
        <dbReference type="ARBA" id="ARBA00022614"/>
    </source>
</evidence>
<comment type="caution">
    <text evidence="16">The sequence shown here is derived from an EMBL/GenBank/DDBJ whole genome shotgun (WGS) entry which is preliminary data.</text>
</comment>
<organism evidence="16 17">
    <name type="scientific">Quercus rubra</name>
    <name type="common">Northern red oak</name>
    <name type="synonym">Quercus borealis</name>
    <dbReference type="NCBI Taxonomy" id="3512"/>
    <lineage>
        <taxon>Eukaryota</taxon>
        <taxon>Viridiplantae</taxon>
        <taxon>Streptophyta</taxon>
        <taxon>Embryophyta</taxon>
        <taxon>Tracheophyta</taxon>
        <taxon>Spermatophyta</taxon>
        <taxon>Magnoliopsida</taxon>
        <taxon>eudicotyledons</taxon>
        <taxon>Gunneridae</taxon>
        <taxon>Pentapetalae</taxon>
        <taxon>rosids</taxon>
        <taxon>fabids</taxon>
        <taxon>Fagales</taxon>
        <taxon>Fagaceae</taxon>
        <taxon>Quercus</taxon>
    </lineage>
</organism>
<dbReference type="FunFam" id="3.80.10.10:FF:000111">
    <property type="entry name" value="LRR receptor-like serine/threonine-protein kinase ERECTA"/>
    <property type="match status" value="1"/>
</dbReference>
<keyword evidence="3" id="KW-1003">Cell membrane</keyword>
<accession>A0AAN7IDN2</accession>
<evidence type="ECO:0000256" key="3">
    <source>
        <dbReference type="ARBA" id="ARBA00022475"/>
    </source>
</evidence>
<reference evidence="16 17" key="1">
    <citation type="journal article" date="2023" name="G3 (Bethesda)">
        <title>A haplotype-resolved chromosome-scale genome for Quercus rubra L. provides insights into the genetics of adaptive traits for red oak species.</title>
        <authorList>
            <person name="Kapoor B."/>
            <person name="Jenkins J."/>
            <person name="Schmutz J."/>
            <person name="Zhebentyayeva T."/>
            <person name="Kuelheim C."/>
            <person name="Coggeshall M."/>
            <person name="Heim C."/>
            <person name="Lasky J.R."/>
            <person name="Leites L."/>
            <person name="Islam-Faridi N."/>
            <person name="Romero-Severson J."/>
            <person name="DeLeo V.L."/>
            <person name="Lucas S.M."/>
            <person name="Lazic D."/>
            <person name="Gailing O."/>
            <person name="Carlson J."/>
            <person name="Staton M."/>
        </authorList>
    </citation>
    <scope>NUCLEOTIDE SEQUENCE [LARGE SCALE GENOMIC DNA]</scope>
    <source>
        <strain evidence="16">Pseudo-F2</strain>
    </source>
</reference>
<keyword evidence="9 12" id="KW-0472">Membrane</keyword>
<dbReference type="FunFam" id="3.80.10.10:FF:000095">
    <property type="entry name" value="LRR receptor-like serine/threonine-protein kinase GSO1"/>
    <property type="match status" value="1"/>
</dbReference>
<evidence type="ECO:0000256" key="9">
    <source>
        <dbReference type="ARBA" id="ARBA00023136"/>
    </source>
</evidence>
<dbReference type="PANTHER" id="PTHR48063">
    <property type="entry name" value="LRR RECEPTOR-LIKE KINASE"/>
    <property type="match status" value="1"/>
</dbReference>
<keyword evidence="5 12" id="KW-0812">Transmembrane</keyword>
<keyword evidence="4" id="KW-0433">Leucine-rich repeat</keyword>
<evidence type="ECO:0000256" key="11">
    <source>
        <dbReference type="ARBA" id="ARBA00023180"/>
    </source>
</evidence>
<dbReference type="InterPro" id="IPR013210">
    <property type="entry name" value="LRR_N_plant-typ"/>
</dbReference>
<dbReference type="Gene3D" id="3.80.10.10">
    <property type="entry name" value="Ribonuclease Inhibitor"/>
    <property type="match status" value="3"/>
</dbReference>
<dbReference type="InterPro" id="IPR001611">
    <property type="entry name" value="Leu-rich_rpt"/>
</dbReference>
<protein>
    <recommendedName>
        <fullName evidence="18">Leucine-rich repeat-containing N-terminal plant-type domain-containing protein</fullName>
    </recommendedName>
</protein>
<keyword evidence="11" id="KW-0325">Glycoprotein</keyword>
<dbReference type="EMBL" id="JAXUIC010000009">
    <property type="protein sequence ID" value="KAK4571379.1"/>
    <property type="molecule type" value="Genomic_DNA"/>
</dbReference>
<dbReference type="Pfam" id="PF00560">
    <property type="entry name" value="LRR_1"/>
    <property type="match status" value="4"/>
</dbReference>
<comment type="similarity">
    <text evidence="2">Belongs to the RLP family.</text>
</comment>
<evidence type="ECO:0000256" key="7">
    <source>
        <dbReference type="ARBA" id="ARBA00022737"/>
    </source>
</evidence>
<dbReference type="FunFam" id="3.80.10.10:FF:001347">
    <property type="entry name" value="LRR receptor-like serine/threonine-protein kinase GSO2"/>
    <property type="match status" value="1"/>
</dbReference>
<keyword evidence="6 13" id="KW-0732">Signal</keyword>
<dbReference type="AlphaFoldDB" id="A0AAN7IDN2"/>
<dbReference type="PRINTS" id="PR00019">
    <property type="entry name" value="LEURICHRPT"/>
</dbReference>
<keyword evidence="17" id="KW-1185">Reference proteome</keyword>
<dbReference type="InterPro" id="IPR003591">
    <property type="entry name" value="Leu-rich_rpt_typical-subtyp"/>
</dbReference>
<dbReference type="SMART" id="SM00365">
    <property type="entry name" value="LRR_SD22"/>
    <property type="match status" value="8"/>
</dbReference>
<gene>
    <name evidence="16" type="ORF">RGQ29_029978</name>
</gene>
<evidence type="ECO:0000256" key="10">
    <source>
        <dbReference type="ARBA" id="ARBA00023170"/>
    </source>
</evidence>
<evidence type="ECO:0000256" key="1">
    <source>
        <dbReference type="ARBA" id="ARBA00004251"/>
    </source>
</evidence>
<dbReference type="SMART" id="SM00364">
    <property type="entry name" value="LRR_BAC"/>
    <property type="match status" value="6"/>
</dbReference>
<feature type="transmembrane region" description="Helical" evidence="12">
    <location>
        <begin position="863"/>
        <end position="885"/>
    </location>
</feature>
<feature type="chain" id="PRO_5042812874" description="Leucine-rich repeat-containing N-terminal plant-type domain-containing protein" evidence="13">
    <location>
        <begin position="35"/>
        <end position="923"/>
    </location>
</feature>
<evidence type="ECO:0000259" key="14">
    <source>
        <dbReference type="Pfam" id="PF08263"/>
    </source>
</evidence>
<dbReference type="GO" id="GO:0005886">
    <property type="term" value="C:plasma membrane"/>
    <property type="evidence" value="ECO:0007669"/>
    <property type="project" value="UniProtKB-SubCell"/>
</dbReference>
<evidence type="ECO:0000256" key="12">
    <source>
        <dbReference type="SAM" id="Phobius"/>
    </source>
</evidence>
<evidence type="ECO:0000313" key="16">
    <source>
        <dbReference type="EMBL" id="KAK4571379.1"/>
    </source>
</evidence>
<keyword evidence="10" id="KW-0675">Receptor</keyword>
<evidence type="ECO:0008006" key="18">
    <source>
        <dbReference type="Google" id="ProtNLM"/>
    </source>
</evidence>
<keyword evidence="7" id="KW-0677">Repeat</keyword>
<evidence type="ECO:0000256" key="5">
    <source>
        <dbReference type="ARBA" id="ARBA00022692"/>
    </source>
</evidence>
<dbReference type="InterPro" id="IPR046956">
    <property type="entry name" value="RLP23-like"/>
</dbReference>
<dbReference type="SUPFAM" id="SSF52058">
    <property type="entry name" value="L domain-like"/>
    <property type="match status" value="1"/>
</dbReference>
<dbReference type="Pfam" id="PF08263">
    <property type="entry name" value="LRRNT_2"/>
    <property type="match status" value="1"/>
</dbReference>
<dbReference type="SMART" id="SM00369">
    <property type="entry name" value="LRR_TYP"/>
    <property type="match status" value="11"/>
</dbReference>
<evidence type="ECO:0000256" key="2">
    <source>
        <dbReference type="ARBA" id="ARBA00009592"/>
    </source>
</evidence>
<proteinExistence type="inferred from homology"/>
<dbReference type="InterPro" id="IPR032675">
    <property type="entry name" value="LRR_dom_sf"/>
</dbReference>
<evidence type="ECO:0000256" key="6">
    <source>
        <dbReference type="ARBA" id="ARBA00022729"/>
    </source>
</evidence>
<evidence type="ECO:0000259" key="15">
    <source>
        <dbReference type="Pfam" id="PF23598"/>
    </source>
</evidence>
<name>A0AAN7IDN2_QUERU</name>
<sequence>MTMITLMGGRSFKLLLLHAFLLILLSAHLSPALGFISGVGVGDANNIRCIEGERQALLEFKKGLVDDYGRLSSWQSGDENKNCCNWEGVRCSNLTGHVLELHLSAYPNDGVGRIKSFRGMISSSLLELPYLTFLDLSGNDFNQSYIPKFIGSLSNLKHLDLTYANLSGPIPHHLQNLSHLQLLYLGWNHWKNIENLEWLSHLSSIEDLDLSFTNLSVANDWLEVVSRLPKLKSLILQFCDLSPMSLSSFPRFNDSKSFASLKSLYLPENQLVHIPKSIGNICTLRELTLWSNHLNGQLVELITNLSGCAKDSLEILELSYNQITGSLPNFATFPSLKEIDLSMNKLNGTLPKSIENLYKLEALSVSSNFLVGVISESLFSNLSKLRYLHLSNNSLSLEFSFDWVPPFQLNEIQLTSCNLGPRFPNWILTQRNVSFLEISNINISDTIPAEWLADLPPTLKILDLSNNHIYGRLPNVSTKGLNDLSKIDWSANSLEGPLPHFPTNLTFLNLSKNQFLGSISSLCKINGQLLAYLDLSNNRLSGRLPNCFMQWPKLVVLNLAGNHFFGEVPSSLGSLSMLNSLSLNNNNFSGNLPSSLRNCSSLIVMDMRNNRFSGNVPAWIGERLPSLIFLSLRSNMFNGSLPLHLCWLKDLQILDLSLNEISGTIPQCLNNFTAMAQKINYIVEELIPPLYDGGIMQIVWDSVMVELKRNEYEYHGTNLGLLKIINLSSNKLIGKLPSEIFSLLDLISLNVSRNNLIGEIPQMIGQLKQLESLDLSSNQFSGEIPSSISEMSFLEFLDLSYNNLSGKIPSGTQLQGFDASYFVGNRALCGLPLIQKCPGEETPSRSEATTKDNEENEDELRQWFFVGTGCGFAIGFWGVCSSLVLKRSWRHAYFLLLDNMKDWIYVTITVNIARLQRKIQRQG</sequence>
<dbReference type="Pfam" id="PF23598">
    <property type="entry name" value="LRR_14"/>
    <property type="match status" value="1"/>
</dbReference>
<feature type="domain" description="Disease resistance R13L4/SHOC-2-like LRR" evidence="15">
    <location>
        <begin position="257"/>
        <end position="486"/>
    </location>
</feature>
<evidence type="ECO:0000256" key="13">
    <source>
        <dbReference type="SAM" id="SignalP"/>
    </source>
</evidence>
<feature type="domain" description="Leucine-rich repeat-containing N-terminal plant-type" evidence="14">
    <location>
        <begin position="52"/>
        <end position="92"/>
    </location>
</feature>
<dbReference type="PROSITE" id="PS51450">
    <property type="entry name" value="LRR"/>
    <property type="match status" value="3"/>
</dbReference>
<evidence type="ECO:0000256" key="8">
    <source>
        <dbReference type="ARBA" id="ARBA00022989"/>
    </source>
</evidence>
<dbReference type="Pfam" id="PF13855">
    <property type="entry name" value="LRR_8"/>
    <property type="match status" value="2"/>
</dbReference>